<sequence length="66" mass="7951">MDIYVYGTQAARSYEHNRRWSPLFETRYTRNEVRDHEMLRKVGTGTRAQVYCRGQKEPTENRQVLT</sequence>
<evidence type="ECO:0000313" key="1">
    <source>
        <dbReference type="EMBL" id="KAG9452310.1"/>
    </source>
</evidence>
<protein>
    <submittedName>
        <fullName evidence="1">Uncharacterized protein</fullName>
    </submittedName>
</protein>
<proteinExistence type="predicted"/>
<gene>
    <name evidence="1" type="ORF">H6P81_005214</name>
</gene>
<dbReference type="AlphaFoldDB" id="A0AAV7ETT6"/>
<dbReference type="Proteomes" id="UP000825729">
    <property type="component" value="Unassembled WGS sequence"/>
</dbReference>
<evidence type="ECO:0000313" key="2">
    <source>
        <dbReference type="Proteomes" id="UP000825729"/>
    </source>
</evidence>
<reference evidence="1 2" key="1">
    <citation type="submission" date="2021-07" db="EMBL/GenBank/DDBJ databases">
        <title>The Aristolochia fimbriata genome: insights into angiosperm evolution, floral development and chemical biosynthesis.</title>
        <authorList>
            <person name="Jiao Y."/>
        </authorList>
    </citation>
    <scope>NUCLEOTIDE SEQUENCE [LARGE SCALE GENOMIC DNA]</scope>
    <source>
        <strain evidence="1">IBCAS-2021</strain>
        <tissue evidence="1">Leaf</tissue>
    </source>
</reference>
<keyword evidence="2" id="KW-1185">Reference proteome</keyword>
<comment type="caution">
    <text evidence="1">The sequence shown here is derived from an EMBL/GenBank/DDBJ whole genome shotgun (WGS) entry which is preliminary data.</text>
</comment>
<dbReference type="EMBL" id="JAINDJ010000003">
    <property type="protein sequence ID" value="KAG9452310.1"/>
    <property type="molecule type" value="Genomic_DNA"/>
</dbReference>
<name>A0AAV7ETT6_ARIFI</name>
<accession>A0AAV7ETT6</accession>
<organism evidence="1 2">
    <name type="scientific">Aristolochia fimbriata</name>
    <name type="common">White veined hardy Dutchman's pipe vine</name>
    <dbReference type="NCBI Taxonomy" id="158543"/>
    <lineage>
        <taxon>Eukaryota</taxon>
        <taxon>Viridiplantae</taxon>
        <taxon>Streptophyta</taxon>
        <taxon>Embryophyta</taxon>
        <taxon>Tracheophyta</taxon>
        <taxon>Spermatophyta</taxon>
        <taxon>Magnoliopsida</taxon>
        <taxon>Magnoliidae</taxon>
        <taxon>Piperales</taxon>
        <taxon>Aristolochiaceae</taxon>
        <taxon>Aristolochia</taxon>
    </lineage>
</organism>